<evidence type="ECO:0000259" key="2">
    <source>
        <dbReference type="Pfam" id="PF00850"/>
    </source>
</evidence>
<dbReference type="PANTHER" id="PTHR10625:SF19">
    <property type="entry name" value="HISTONE DEACETYLASE 12"/>
    <property type="match status" value="1"/>
</dbReference>
<name>A0ABW4P2Z4_9NOCA</name>
<accession>A0ABW4P2Z4</accession>
<keyword evidence="4" id="KW-1185">Reference proteome</keyword>
<dbReference type="Pfam" id="PF00850">
    <property type="entry name" value="Hist_deacetyl"/>
    <property type="match status" value="1"/>
</dbReference>
<organism evidence="3 4">
    <name type="scientific">Rhodococcus gannanensis</name>
    <dbReference type="NCBI Taxonomy" id="1960308"/>
    <lineage>
        <taxon>Bacteria</taxon>
        <taxon>Bacillati</taxon>
        <taxon>Actinomycetota</taxon>
        <taxon>Actinomycetes</taxon>
        <taxon>Mycobacteriales</taxon>
        <taxon>Nocardiaceae</taxon>
        <taxon>Rhodococcus</taxon>
    </lineage>
</organism>
<proteinExistence type="inferred from homology"/>
<dbReference type="InterPro" id="IPR000286">
    <property type="entry name" value="HDACs"/>
</dbReference>
<comment type="caution">
    <text evidence="3">The sequence shown here is derived from an EMBL/GenBank/DDBJ whole genome shotgun (WGS) entry which is preliminary data.</text>
</comment>
<gene>
    <name evidence="3" type="ORF">ACFSJG_08780</name>
</gene>
<feature type="domain" description="Histone deacetylase" evidence="2">
    <location>
        <begin position="4"/>
        <end position="89"/>
    </location>
</feature>
<protein>
    <recommendedName>
        <fullName evidence="2">Histone deacetylase domain-containing protein</fullName>
    </recommendedName>
</protein>
<evidence type="ECO:0000313" key="3">
    <source>
        <dbReference type="EMBL" id="MFD1812307.1"/>
    </source>
</evidence>
<dbReference type="EMBL" id="JBHUFB010000009">
    <property type="protein sequence ID" value="MFD1812307.1"/>
    <property type="molecule type" value="Genomic_DNA"/>
</dbReference>
<sequence length="120" mass="12626">MVLSSNGGVLAAARSALDEGVAGSLSSGLHHAKADRGDGFCTSNGLVVAARTLLDEGVVRSVLVLDLDAHCGGGTARLGDRDPRIWHADVSVHVLAERERLVFDWCRRRRLPVAFVLAGG</sequence>
<dbReference type="PANTHER" id="PTHR10625">
    <property type="entry name" value="HISTONE DEACETYLASE HDAC1-RELATED"/>
    <property type="match status" value="1"/>
</dbReference>
<dbReference type="Proteomes" id="UP001597286">
    <property type="component" value="Unassembled WGS sequence"/>
</dbReference>
<comment type="similarity">
    <text evidence="1">Belongs to the histone deacetylase family.</text>
</comment>
<evidence type="ECO:0000256" key="1">
    <source>
        <dbReference type="ARBA" id="ARBA00005947"/>
    </source>
</evidence>
<dbReference type="InterPro" id="IPR023801">
    <property type="entry name" value="His_deacetylse_dom"/>
</dbReference>
<dbReference type="RefSeq" id="WP_378484819.1">
    <property type="nucleotide sequence ID" value="NZ_JBHUFB010000009.1"/>
</dbReference>
<dbReference type="SUPFAM" id="SSF52768">
    <property type="entry name" value="Arginase/deacetylase"/>
    <property type="match status" value="1"/>
</dbReference>
<evidence type="ECO:0000313" key="4">
    <source>
        <dbReference type="Proteomes" id="UP001597286"/>
    </source>
</evidence>
<dbReference type="InterPro" id="IPR023696">
    <property type="entry name" value="Ureohydrolase_dom_sf"/>
</dbReference>
<reference evidence="4" key="1">
    <citation type="journal article" date="2019" name="Int. J. Syst. Evol. Microbiol.">
        <title>The Global Catalogue of Microorganisms (GCM) 10K type strain sequencing project: providing services to taxonomists for standard genome sequencing and annotation.</title>
        <authorList>
            <consortium name="The Broad Institute Genomics Platform"/>
            <consortium name="The Broad Institute Genome Sequencing Center for Infectious Disease"/>
            <person name="Wu L."/>
            <person name="Ma J."/>
        </authorList>
    </citation>
    <scope>NUCLEOTIDE SEQUENCE [LARGE SCALE GENOMIC DNA]</scope>
    <source>
        <strain evidence="4">DT72</strain>
    </source>
</reference>
<dbReference type="InterPro" id="IPR037138">
    <property type="entry name" value="His_deacetylse_dom_sf"/>
</dbReference>
<dbReference type="Gene3D" id="3.40.800.20">
    <property type="entry name" value="Histone deacetylase domain"/>
    <property type="match status" value="1"/>
</dbReference>
<dbReference type="PRINTS" id="PR01270">
    <property type="entry name" value="HDASUPER"/>
</dbReference>